<proteinExistence type="predicted"/>
<keyword evidence="3" id="KW-1185">Reference proteome</keyword>
<gene>
    <name evidence="2" type="ORF">Acr_11g0011810</name>
</gene>
<dbReference type="Proteomes" id="UP000585474">
    <property type="component" value="Unassembled WGS sequence"/>
</dbReference>
<comment type="caution">
    <text evidence="2">The sequence shown here is derived from an EMBL/GenBank/DDBJ whole genome shotgun (WGS) entry which is preliminary data.</text>
</comment>
<dbReference type="EMBL" id="BJWL01000011">
    <property type="protein sequence ID" value="GFY96875.1"/>
    <property type="molecule type" value="Genomic_DNA"/>
</dbReference>
<organism evidence="2 3">
    <name type="scientific">Actinidia rufa</name>
    <dbReference type="NCBI Taxonomy" id="165716"/>
    <lineage>
        <taxon>Eukaryota</taxon>
        <taxon>Viridiplantae</taxon>
        <taxon>Streptophyta</taxon>
        <taxon>Embryophyta</taxon>
        <taxon>Tracheophyta</taxon>
        <taxon>Spermatophyta</taxon>
        <taxon>Magnoliopsida</taxon>
        <taxon>eudicotyledons</taxon>
        <taxon>Gunneridae</taxon>
        <taxon>Pentapetalae</taxon>
        <taxon>asterids</taxon>
        <taxon>Ericales</taxon>
        <taxon>Actinidiaceae</taxon>
        <taxon>Actinidia</taxon>
    </lineage>
</organism>
<accession>A0A7J0FDW1</accession>
<protein>
    <submittedName>
        <fullName evidence="2">Uncharacterized protein</fullName>
    </submittedName>
</protein>
<feature type="signal peptide" evidence="1">
    <location>
        <begin position="1"/>
        <end position="16"/>
    </location>
</feature>
<evidence type="ECO:0000256" key="1">
    <source>
        <dbReference type="SAM" id="SignalP"/>
    </source>
</evidence>
<sequence>MLVDILGIVIILLARCGHCPWDITCLYLIAHGEHGPTGGINCHTLITCHHATREVARSHLRELVGLVEHAGLVEIMSGVSAPRENVGGAPPTILGGAKFMQGVFTAIEQVVRNTVQTMQVQVRTIESRATTAMKAFLQLRPPMFKGEPDSLVAEDLA</sequence>
<dbReference type="AlphaFoldDB" id="A0A7J0FDW1"/>
<reference evidence="2 3" key="1">
    <citation type="submission" date="2019-07" db="EMBL/GenBank/DDBJ databases">
        <title>De Novo Assembly of kiwifruit Actinidia rufa.</title>
        <authorList>
            <person name="Sugita-Konishi S."/>
            <person name="Sato K."/>
            <person name="Mori E."/>
            <person name="Abe Y."/>
            <person name="Kisaki G."/>
            <person name="Hamano K."/>
            <person name="Suezawa K."/>
            <person name="Otani M."/>
            <person name="Fukuda T."/>
            <person name="Manabe T."/>
            <person name="Gomi K."/>
            <person name="Tabuchi M."/>
            <person name="Akimitsu K."/>
            <person name="Kataoka I."/>
        </authorList>
    </citation>
    <scope>NUCLEOTIDE SEQUENCE [LARGE SCALE GENOMIC DNA]</scope>
    <source>
        <strain evidence="3">cv. Fuchu</strain>
    </source>
</reference>
<feature type="chain" id="PRO_5029677139" evidence="1">
    <location>
        <begin position="17"/>
        <end position="157"/>
    </location>
</feature>
<name>A0A7J0FDW1_9ERIC</name>
<evidence type="ECO:0000313" key="2">
    <source>
        <dbReference type="EMBL" id="GFY96875.1"/>
    </source>
</evidence>
<evidence type="ECO:0000313" key="3">
    <source>
        <dbReference type="Proteomes" id="UP000585474"/>
    </source>
</evidence>
<keyword evidence="1" id="KW-0732">Signal</keyword>